<dbReference type="PANTHER" id="PTHR16121">
    <property type="entry name" value="CAP-SPECIFIC MRNA (NUCLEOSIDE-2'-O-)-METHYLTRANSFERASE 1-RELATED"/>
    <property type="match status" value="1"/>
</dbReference>
<evidence type="ECO:0000313" key="10">
    <source>
        <dbReference type="Proteomes" id="UP000678393"/>
    </source>
</evidence>
<dbReference type="InterPro" id="IPR025807">
    <property type="entry name" value="Adrift-typ_MeTrfase"/>
</dbReference>
<feature type="binding site" evidence="7">
    <location>
        <position position="171"/>
    </location>
    <ligand>
        <name>S-adenosyl-L-methionine</name>
        <dbReference type="ChEBI" id="CHEBI:59789"/>
    </ligand>
</feature>
<evidence type="ECO:0000256" key="3">
    <source>
        <dbReference type="ARBA" id="ARBA00022603"/>
    </source>
</evidence>
<dbReference type="GO" id="GO:0120550">
    <property type="term" value="F:methyltransferase cap2 activity"/>
    <property type="evidence" value="ECO:0007669"/>
    <property type="project" value="UniProtKB-EC"/>
</dbReference>
<dbReference type="AlphaFoldDB" id="A0A8S3ZA17"/>
<dbReference type="PANTHER" id="PTHR16121:SF2">
    <property type="entry name" value="CAP-SPECIFIC MRNA (NUCLEOSIDE-2'-O-)-METHYLTRANSFERASE 2"/>
    <property type="match status" value="1"/>
</dbReference>
<dbReference type="InterPro" id="IPR050851">
    <property type="entry name" value="mRNA_Cap_2O-Ribose_MeTrfase"/>
</dbReference>
<dbReference type="SUPFAM" id="SSF53335">
    <property type="entry name" value="S-adenosyl-L-methionine-dependent methyltransferases"/>
    <property type="match status" value="1"/>
</dbReference>
<protein>
    <recommendedName>
        <fullName evidence="2">Cap-specific mRNA (nucleoside-2'-O-)-methyltransferase 2</fullName>
        <ecNumber evidence="1">2.1.1.296</ecNumber>
    </recommendedName>
</protein>
<dbReference type="PROSITE" id="PS51614">
    <property type="entry name" value="SAM_MT_ADRIFT"/>
    <property type="match status" value="1"/>
</dbReference>
<dbReference type="Gene3D" id="3.40.50.12760">
    <property type="match status" value="1"/>
</dbReference>
<dbReference type="GO" id="GO:0032259">
    <property type="term" value="P:methylation"/>
    <property type="evidence" value="ECO:0007669"/>
    <property type="project" value="UniProtKB-KW"/>
</dbReference>
<keyword evidence="3 7" id="KW-0489">Methyltransferase</keyword>
<feature type="domain" description="Adrift-type SAM-dependent 2'-O-MTase" evidence="8">
    <location>
        <begin position="45"/>
        <end position="258"/>
    </location>
</feature>
<sequence>MRLKQELNATKDQLSCKDIDTWHTHTTNCNLAAKIIPFVKSMDVELCTQAWVKFYEILSNYNIVPHQDFLSVHLCEAPGAFVTSLNYYLQQHGIEILWDWRATTLNPYYEANVMGEMIADDRLIRHTYPQWFFGPDGSGDITSYNHVRYLCNMLKQVVLDEELSPLLVTADGSKDCQINPSEQESSLSRLHYCEMITACLILAPGGSFVFKVFTMFEPATSTLMFLLNLMFAQVHATKPATSKSGNSEVYLVCQGYRKNVQEDTLWKLLELTVYNKNISGTLNFVRDIPVSFHQEHQLCCHKFAQMGPEIRQWLQDIQVYVLQEYITRTNISYLPSYRRRSAFIAHFSKPAQSSHSRAGWHHKNLSGTFQLRQNLSSMSWHDRVALMEVRDNPQPNIILQSRHPIREEEVEDWTDVEIGATFSVIDNSRLCDNALLKDLNLLQQNPEVKSYMQSMLMDHAVQLGQILAQLMSEVRTKPSTSKPTVYWVGASRGKDSALYKSFIDNTDGPVHVQHVFADEDFGTMTASPNLPVQVFCDVTSFCDDSDQSGHSSCEELITRKKCLDTVLLLLTHMPRCDRLILLTTTCLSRLNAGLLYILARSFRTTCWQGEAGMCLHQLVVLDDYMPVSPALLEHLSHTRQLLADQRNPGQATAMEVVKFCSVLSDRKFVQFVTACNNYLVTGFINQTLQHYRQGKTDTDTVALISL</sequence>
<name>A0A8S3ZA17_9EUPU</name>
<evidence type="ECO:0000313" key="9">
    <source>
        <dbReference type="EMBL" id="CAG5124660.1"/>
    </source>
</evidence>
<dbReference type="EMBL" id="CAJHNH020001835">
    <property type="protein sequence ID" value="CAG5124660.1"/>
    <property type="molecule type" value="Genomic_DNA"/>
</dbReference>
<dbReference type="InterPro" id="IPR029063">
    <property type="entry name" value="SAM-dependent_MTases_sf"/>
</dbReference>
<dbReference type="OrthoDB" id="429597at2759"/>
<accession>A0A8S3ZA17</accession>
<feature type="binding site" evidence="7">
    <location>
        <position position="98"/>
    </location>
    <ligand>
        <name>S-adenosyl-L-methionine</name>
        <dbReference type="ChEBI" id="CHEBI:59789"/>
    </ligand>
</feature>
<comment type="catalytic activity">
    <reaction evidence="6">
        <text>a 5'-end (N(7)-methyl 5'-triphosphoguanosine)-(2'-O-methyl-ribonucleoside)-(ribonucleotide) in mRNA + S-adenosyl-L-methionine = a 5'-end (N(7)-methyl 5'-triphosphoguanosine)-(2'-O-methyl-ribonucleoside)-(2'-O-methyl-ribonucleotide) in mRNA + S-adenosyl-L-homocysteine + H(+)</text>
        <dbReference type="Rhea" id="RHEA:67024"/>
        <dbReference type="Rhea" id="RHEA-COMP:17169"/>
        <dbReference type="Rhea" id="RHEA-COMP:17170"/>
        <dbReference type="ChEBI" id="CHEBI:15378"/>
        <dbReference type="ChEBI" id="CHEBI:57856"/>
        <dbReference type="ChEBI" id="CHEBI:59789"/>
        <dbReference type="ChEBI" id="CHEBI:167612"/>
        <dbReference type="ChEBI" id="CHEBI:167614"/>
        <dbReference type="EC" id="2.1.1.296"/>
    </reaction>
</comment>
<gene>
    <name evidence="9" type="ORF">CUNI_LOCUS10218</name>
</gene>
<evidence type="ECO:0000256" key="2">
    <source>
        <dbReference type="ARBA" id="ARBA00021134"/>
    </source>
</evidence>
<evidence type="ECO:0000256" key="4">
    <source>
        <dbReference type="ARBA" id="ARBA00022679"/>
    </source>
</evidence>
<keyword evidence="10" id="KW-1185">Reference proteome</keyword>
<dbReference type="GO" id="GO:0004483">
    <property type="term" value="F:methyltransferase cap1 activity"/>
    <property type="evidence" value="ECO:0007669"/>
    <property type="project" value="UniProtKB-ARBA"/>
</dbReference>
<dbReference type="GO" id="GO:0006370">
    <property type="term" value="P:7-methylguanosine mRNA capping"/>
    <property type="evidence" value="ECO:0007669"/>
    <property type="project" value="TreeGrafter"/>
</dbReference>
<evidence type="ECO:0000256" key="6">
    <source>
        <dbReference type="ARBA" id="ARBA00049477"/>
    </source>
</evidence>
<dbReference type="Pfam" id="PF01728">
    <property type="entry name" value="FtsJ"/>
    <property type="match status" value="1"/>
</dbReference>
<evidence type="ECO:0000256" key="5">
    <source>
        <dbReference type="ARBA" id="ARBA00022691"/>
    </source>
</evidence>
<comment type="caution">
    <text evidence="9">The sequence shown here is derived from an EMBL/GenBank/DDBJ whole genome shotgun (WGS) entry which is preliminary data.</text>
</comment>
<evidence type="ECO:0000256" key="7">
    <source>
        <dbReference type="PROSITE-ProRule" id="PRU00946"/>
    </source>
</evidence>
<dbReference type="Proteomes" id="UP000678393">
    <property type="component" value="Unassembled WGS sequence"/>
</dbReference>
<evidence type="ECO:0000256" key="1">
    <source>
        <dbReference type="ARBA" id="ARBA00012770"/>
    </source>
</evidence>
<feature type="active site" description="Proton acceptor" evidence="7">
    <location>
        <position position="211"/>
    </location>
</feature>
<reference evidence="9" key="1">
    <citation type="submission" date="2021-04" db="EMBL/GenBank/DDBJ databases">
        <authorList>
            <consortium name="Molecular Ecology Group"/>
        </authorList>
    </citation>
    <scope>NUCLEOTIDE SEQUENCE</scope>
</reference>
<organism evidence="9 10">
    <name type="scientific">Candidula unifasciata</name>
    <dbReference type="NCBI Taxonomy" id="100452"/>
    <lineage>
        <taxon>Eukaryota</taxon>
        <taxon>Metazoa</taxon>
        <taxon>Spiralia</taxon>
        <taxon>Lophotrochozoa</taxon>
        <taxon>Mollusca</taxon>
        <taxon>Gastropoda</taxon>
        <taxon>Heterobranchia</taxon>
        <taxon>Euthyneura</taxon>
        <taxon>Panpulmonata</taxon>
        <taxon>Eupulmonata</taxon>
        <taxon>Stylommatophora</taxon>
        <taxon>Helicina</taxon>
        <taxon>Helicoidea</taxon>
        <taxon>Geomitridae</taxon>
        <taxon>Candidula</taxon>
    </lineage>
</organism>
<evidence type="ECO:0000259" key="8">
    <source>
        <dbReference type="PROSITE" id="PS51614"/>
    </source>
</evidence>
<dbReference type="GO" id="GO:0005737">
    <property type="term" value="C:cytoplasm"/>
    <property type="evidence" value="ECO:0007669"/>
    <property type="project" value="TreeGrafter"/>
</dbReference>
<dbReference type="InterPro" id="IPR002877">
    <property type="entry name" value="RNA_MeTrfase_FtsJ_dom"/>
</dbReference>
<keyword evidence="4 7" id="KW-0808">Transferase</keyword>
<feature type="binding site" evidence="7">
    <location>
        <position position="79"/>
    </location>
    <ligand>
        <name>S-adenosyl-L-methionine</name>
        <dbReference type="ChEBI" id="CHEBI:59789"/>
    </ligand>
</feature>
<proteinExistence type="predicted"/>
<dbReference type="GO" id="GO:0005634">
    <property type="term" value="C:nucleus"/>
    <property type="evidence" value="ECO:0007669"/>
    <property type="project" value="TreeGrafter"/>
</dbReference>
<dbReference type="EC" id="2.1.1.296" evidence="1"/>
<keyword evidence="5 7" id="KW-0949">S-adenosyl-L-methionine</keyword>